<dbReference type="GO" id="GO:0046872">
    <property type="term" value="F:metal ion binding"/>
    <property type="evidence" value="ECO:0007669"/>
    <property type="project" value="UniProtKB-KW"/>
</dbReference>
<dbReference type="EMBL" id="DVKS01000123">
    <property type="protein sequence ID" value="HIT41864.1"/>
    <property type="molecule type" value="Genomic_DNA"/>
</dbReference>
<organism evidence="5 6">
    <name type="scientific">Candidatus Caccovicinus merdipullorum</name>
    <dbReference type="NCBI Taxonomy" id="2840724"/>
    <lineage>
        <taxon>Bacteria</taxon>
        <taxon>Bacillati</taxon>
        <taxon>Bacillota</taxon>
        <taxon>Clostridia</taxon>
        <taxon>Eubacteriales</taxon>
        <taxon>Candidatus Caccovicinus</taxon>
    </lineage>
</organism>
<dbReference type="GO" id="GO:0005975">
    <property type="term" value="P:carbohydrate metabolic process"/>
    <property type="evidence" value="ECO:0007669"/>
    <property type="project" value="InterPro"/>
</dbReference>
<protein>
    <submittedName>
        <fullName evidence="5">Polysaccharide deacetylase family protein</fullName>
    </submittedName>
</protein>
<dbReference type="PANTHER" id="PTHR10587:SF133">
    <property type="entry name" value="CHITIN DEACETYLASE 1-RELATED"/>
    <property type="match status" value="1"/>
</dbReference>
<gene>
    <name evidence="5" type="ORF">IAB60_07200</name>
</gene>
<name>A0A9D1GKC1_9FIRM</name>
<feature type="region of interest" description="Disordered" evidence="3">
    <location>
        <begin position="1"/>
        <end position="77"/>
    </location>
</feature>
<feature type="region of interest" description="Disordered" evidence="3">
    <location>
        <begin position="93"/>
        <end position="117"/>
    </location>
</feature>
<feature type="compositionally biased region" description="Basic and acidic residues" evidence="3">
    <location>
        <begin position="1"/>
        <end position="16"/>
    </location>
</feature>
<evidence type="ECO:0000256" key="2">
    <source>
        <dbReference type="ARBA" id="ARBA00022801"/>
    </source>
</evidence>
<dbReference type="PANTHER" id="PTHR10587">
    <property type="entry name" value="GLYCOSYL TRANSFERASE-RELATED"/>
    <property type="match status" value="1"/>
</dbReference>
<dbReference type="AlphaFoldDB" id="A0A9D1GKC1"/>
<sequence length="319" mass="33967">MIIRVDENGQTHREIIDNSTPGAPQQGQDVNSGQDTGQTGGTVSQQPDAGAGQSDPAAVPGQTDPATAAGQDAGAEQTPQNGAILEGIPLEGQEGQQTADSSDSQQTPQLPAGIRALDPSRPMIALTFDDGPYAPVGNRIMDVMNQYGGKCTFFMVGNRVPSYQAEVQRMVNEGFEVANHTQDHKYLNQLGADAIRAQVEACNNTIQAVTGVRPTLMRLPGGNKNSTVLANVNMPIILWNVDTKDWKNRNAQSVINSVMGNVKDGDIILMHELYTSTAEAVEALVPALTAQGFQLVTVSELSYYKGIALNPGQIYHSIP</sequence>
<evidence type="ECO:0000256" key="3">
    <source>
        <dbReference type="SAM" id="MobiDB-lite"/>
    </source>
</evidence>
<accession>A0A9D1GKC1</accession>
<proteinExistence type="predicted"/>
<feature type="compositionally biased region" description="Low complexity" evidence="3">
    <location>
        <begin position="96"/>
        <end position="109"/>
    </location>
</feature>
<keyword evidence="1" id="KW-0479">Metal-binding</keyword>
<reference evidence="5" key="1">
    <citation type="submission" date="2020-10" db="EMBL/GenBank/DDBJ databases">
        <authorList>
            <person name="Gilroy R."/>
        </authorList>
    </citation>
    <scope>NUCLEOTIDE SEQUENCE</scope>
    <source>
        <strain evidence="5">CHK123-3438</strain>
    </source>
</reference>
<dbReference type="CDD" id="cd10954">
    <property type="entry name" value="CE4_CtAXE_like"/>
    <property type="match status" value="1"/>
</dbReference>
<comment type="caution">
    <text evidence="5">The sequence shown here is derived from an EMBL/GenBank/DDBJ whole genome shotgun (WGS) entry which is preliminary data.</text>
</comment>
<evidence type="ECO:0000259" key="4">
    <source>
        <dbReference type="PROSITE" id="PS51677"/>
    </source>
</evidence>
<evidence type="ECO:0000256" key="1">
    <source>
        <dbReference type="ARBA" id="ARBA00022723"/>
    </source>
</evidence>
<dbReference type="InterPro" id="IPR011330">
    <property type="entry name" value="Glyco_hydro/deAcase_b/a-brl"/>
</dbReference>
<dbReference type="InterPro" id="IPR002509">
    <property type="entry name" value="NODB_dom"/>
</dbReference>
<dbReference type="Gene3D" id="3.20.20.370">
    <property type="entry name" value="Glycoside hydrolase/deacetylase"/>
    <property type="match status" value="1"/>
</dbReference>
<reference evidence="5" key="2">
    <citation type="journal article" date="2021" name="PeerJ">
        <title>Extensive microbial diversity within the chicken gut microbiome revealed by metagenomics and culture.</title>
        <authorList>
            <person name="Gilroy R."/>
            <person name="Ravi A."/>
            <person name="Getino M."/>
            <person name="Pursley I."/>
            <person name="Horton D.L."/>
            <person name="Alikhan N.F."/>
            <person name="Baker D."/>
            <person name="Gharbi K."/>
            <person name="Hall N."/>
            <person name="Watson M."/>
            <person name="Adriaenssens E.M."/>
            <person name="Foster-Nyarko E."/>
            <person name="Jarju S."/>
            <person name="Secka A."/>
            <person name="Antonio M."/>
            <person name="Oren A."/>
            <person name="Chaudhuri R.R."/>
            <person name="La Ragione R."/>
            <person name="Hildebrand F."/>
            <person name="Pallen M.J."/>
        </authorList>
    </citation>
    <scope>NUCLEOTIDE SEQUENCE</scope>
    <source>
        <strain evidence="5">CHK123-3438</strain>
    </source>
</reference>
<dbReference type="PROSITE" id="PS51677">
    <property type="entry name" value="NODB"/>
    <property type="match status" value="1"/>
</dbReference>
<dbReference type="InterPro" id="IPR050248">
    <property type="entry name" value="Polysacc_deacetylase_ArnD"/>
</dbReference>
<dbReference type="Proteomes" id="UP000886860">
    <property type="component" value="Unassembled WGS sequence"/>
</dbReference>
<dbReference type="GO" id="GO:0016020">
    <property type="term" value="C:membrane"/>
    <property type="evidence" value="ECO:0007669"/>
    <property type="project" value="TreeGrafter"/>
</dbReference>
<dbReference type="SUPFAM" id="SSF88713">
    <property type="entry name" value="Glycoside hydrolase/deacetylase"/>
    <property type="match status" value="1"/>
</dbReference>
<dbReference type="Pfam" id="PF01522">
    <property type="entry name" value="Polysacc_deac_1"/>
    <property type="match status" value="1"/>
</dbReference>
<evidence type="ECO:0000313" key="5">
    <source>
        <dbReference type="EMBL" id="HIT41864.1"/>
    </source>
</evidence>
<dbReference type="GO" id="GO:0016810">
    <property type="term" value="F:hydrolase activity, acting on carbon-nitrogen (but not peptide) bonds"/>
    <property type="evidence" value="ECO:0007669"/>
    <property type="project" value="InterPro"/>
</dbReference>
<keyword evidence="2" id="KW-0378">Hydrolase</keyword>
<feature type="domain" description="NodB homology" evidence="4">
    <location>
        <begin position="122"/>
        <end position="296"/>
    </location>
</feature>
<evidence type="ECO:0000313" key="6">
    <source>
        <dbReference type="Proteomes" id="UP000886860"/>
    </source>
</evidence>
<feature type="compositionally biased region" description="Polar residues" evidence="3">
    <location>
        <begin position="17"/>
        <end position="47"/>
    </location>
</feature>